<dbReference type="SUPFAM" id="SSF48239">
    <property type="entry name" value="Terpenoid cyclases/Protein prenyltransferases"/>
    <property type="match status" value="1"/>
</dbReference>
<keyword evidence="3" id="KW-1185">Reference proteome</keyword>
<dbReference type="InterPro" id="IPR032697">
    <property type="entry name" value="SQ_cyclase_N"/>
</dbReference>
<evidence type="ECO:0000313" key="3">
    <source>
        <dbReference type="Proteomes" id="UP001605036"/>
    </source>
</evidence>
<feature type="domain" description="Squalene cyclase N-terminal" evidence="1">
    <location>
        <begin position="164"/>
        <end position="233"/>
    </location>
</feature>
<proteinExistence type="predicted"/>
<evidence type="ECO:0000259" key="1">
    <source>
        <dbReference type="Pfam" id="PF13249"/>
    </source>
</evidence>
<protein>
    <recommendedName>
        <fullName evidence="1">Squalene cyclase N-terminal domain-containing protein</fullName>
    </recommendedName>
</protein>
<dbReference type="InterPro" id="IPR008930">
    <property type="entry name" value="Terpenoid_cyclase/PrenylTrfase"/>
</dbReference>
<gene>
    <name evidence="2" type="ORF">R1flu_026552</name>
</gene>
<dbReference type="EMBL" id="JBHFFA010000008">
    <property type="protein sequence ID" value="KAL2607979.1"/>
    <property type="molecule type" value="Genomic_DNA"/>
</dbReference>
<accession>A0ABD1XGV3</accession>
<name>A0ABD1XGV3_9MARC</name>
<dbReference type="Pfam" id="PF13249">
    <property type="entry name" value="SQHop_cyclase_N"/>
    <property type="match status" value="1"/>
</dbReference>
<dbReference type="Gene3D" id="1.50.10.20">
    <property type="match status" value="2"/>
</dbReference>
<comment type="caution">
    <text evidence="2">The sequence shown here is derived from an EMBL/GenBank/DDBJ whole genome shotgun (WGS) entry which is preliminary data.</text>
</comment>
<sequence>MTRQMVLPRAACSHVSDTLMLALTLIQYATSGNTVHMRRTYVADGMRRRSSHRRRDTDADAVPLVARSTIVPLLVINNHRPIYKLQFEQNTQMEVSPQDACSGPQVAVRIRAIILVEFSLTTLSNFAAAHTIKRHLHISLYCTYCTYLYRIVLMDSSDGVSEAIQHAAEHLLSIQRPGEHFWCAETEANSTITSEYVMAYQILGLQFHDSKAEKIVKYYRERQNPADGSWSIVWTFPMGSGSGSAS</sequence>
<dbReference type="Proteomes" id="UP001605036">
    <property type="component" value="Unassembled WGS sequence"/>
</dbReference>
<evidence type="ECO:0000313" key="2">
    <source>
        <dbReference type="EMBL" id="KAL2607979.1"/>
    </source>
</evidence>
<organism evidence="2 3">
    <name type="scientific">Riccia fluitans</name>
    <dbReference type="NCBI Taxonomy" id="41844"/>
    <lineage>
        <taxon>Eukaryota</taxon>
        <taxon>Viridiplantae</taxon>
        <taxon>Streptophyta</taxon>
        <taxon>Embryophyta</taxon>
        <taxon>Marchantiophyta</taxon>
        <taxon>Marchantiopsida</taxon>
        <taxon>Marchantiidae</taxon>
        <taxon>Marchantiales</taxon>
        <taxon>Ricciaceae</taxon>
        <taxon>Riccia</taxon>
    </lineage>
</organism>
<dbReference type="AlphaFoldDB" id="A0ABD1XGV3"/>
<reference evidence="2 3" key="1">
    <citation type="submission" date="2024-09" db="EMBL/GenBank/DDBJ databases">
        <title>Chromosome-scale assembly of Riccia fluitans.</title>
        <authorList>
            <person name="Paukszto L."/>
            <person name="Sawicki J."/>
            <person name="Karawczyk K."/>
            <person name="Piernik-Szablinska J."/>
            <person name="Szczecinska M."/>
            <person name="Mazdziarz M."/>
        </authorList>
    </citation>
    <scope>NUCLEOTIDE SEQUENCE [LARGE SCALE GENOMIC DNA]</scope>
    <source>
        <strain evidence="2">Rf_01</strain>
        <tissue evidence="2">Aerial parts of the thallus</tissue>
    </source>
</reference>